<sequence length="221" mass="24021">MPPRQRCEACVPRRRHVTESAPDAADAQQDRLSNAFSAGLSRRAARRTRNSPASTVLLDVSQLLPVEMQARQPGAANSPGAALLRLQPVDRSIVAPPSSPLHDRVLNRFLSRWAAGSTCLGCQDFVVETYEASASDSAMRSAIEATAYADLVVADRHGDFASKSFRAYLTTLGRIQRQLRYLETSSDVWAGVRQAVLAAILVLDSYEVSTFTRGKDVGCNS</sequence>
<evidence type="ECO:0000313" key="2">
    <source>
        <dbReference type="EMBL" id="KAK0967582.1"/>
    </source>
</evidence>
<name>A0AAN6QJV8_9PEZI</name>
<dbReference type="AlphaFoldDB" id="A0AAN6QJV8"/>
<accession>A0AAN6QJV8</accession>
<gene>
    <name evidence="2" type="ORF">LTR91_017058</name>
</gene>
<evidence type="ECO:0000313" key="3">
    <source>
        <dbReference type="Proteomes" id="UP001175353"/>
    </source>
</evidence>
<organism evidence="2 3">
    <name type="scientific">Friedmanniomyces endolithicus</name>
    <dbReference type="NCBI Taxonomy" id="329885"/>
    <lineage>
        <taxon>Eukaryota</taxon>
        <taxon>Fungi</taxon>
        <taxon>Dikarya</taxon>
        <taxon>Ascomycota</taxon>
        <taxon>Pezizomycotina</taxon>
        <taxon>Dothideomycetes</taxon>
        <taxon>Dothideomycetidae</taxon>
        <taxon>Mycosphaerellales</taxon>
        <taxon>Teratosphaeriaceae</taxon>
        <taxon>Friedmanniomyces</taxon>
    </lineage>
</organism>
<dbReference type="EMBL" id="JAUJLE010000216">
    <property type="protein sequence ID" value="KAK0967582.1"/>
    <property type="molecule type" value="Genomic_DNA"/>
</dbReference>
<evidence type="ECO:0000256" key="1">
    <source>
        <dbReference type="SAM" id="MobiDB-lite"/>
    </source>
</evidence>
<feature type="region of interest" description="Disordered" evidence="1">
    <location>
        <begin position="1"/>
        <end position="28"/>
    </location>
</feature>
<proteinExistence type="predicted"/>
<comment type="caution">
    <text evidence="2">The sequence shown here is derived from an EMBL/GenBank/DDBJ whole genome shotgun (WGS) entry which is preliminary data.</text>
</comment>
<keyword evidence="3" id="KW-1185">Reference proteome</keyword>
<dbReference type="Proteomes" id="UP001175353">
    <property type="component" value="Unassembled WGS sequence"/>
</dbReference>
<reference evidence="2" key="1">
    <citation type="submission" date="2023-06" db="EMBL/GenBank/DDBJ databases">
        <title>Black Yeasts Isolated from many extreme environments.</title>
        <authorList>
            <person name="Coleine C."/>
            <person name="Stajich J.E."/>
            <person name="Selbmann L."/>
        </authorList>
    </citation>
    <scope>NUCLEOTIDE SEQUENCE</scope>
    <source>
        <strain evidence="2">CCFEE 5200</strain>
    </source>
</reference>
<protein>
    <submittedName>
        <fullName evidence="2">Uncharacterized protein</fullName>
    </submittedName>
</protein>